<proteinExistence type="predicted"/>
<evidence type="ECO:0000313" key="1">
    <source>
        <dbReference type="EMBL" id="RKN78961.1"/>
    </source>
</evidence>
<keyword evidence="2" id="KW-1185">Reference proteome</keyword>
<organism evidence="1 2">
    <name type="scientific">Paenibacillus ginsengarvi</name>
    <dbReference type="NCBI Taxonomy" id="400777"/>
    <lineage>
        <taxon>Bacteria</taxon>
        <taxon>Bacillati</taxon>
        <taxon>Bacillota</taxon>
        <taxon>Bacilli</taxon>
        <taxon>Bacillales</taxon>
        <taxon>Paenibacillaceae</taxon>
        <taxon>Paenibacillus</taxon>
    </lineage>
</organism>
<name>A0A3B0C2N8_9BACL</name>
<accession>A0A3B0C2N8</accession>
<gene>
    <name evidence="1" type="ORF">D7M11_21545</name>
</gene>
<dbReference type="EMBL" id="RBAH01000017">
    <property type="protein sequence ID" value="RKN78961.1"/>
    <property type="molecule type" value="Genomic_DNA"/>
</dbReference>
<sequence length="86" mass="10209">MSVCRSYFSLRSNTLVFVFEIMYWSEKTMWTAVQTKPKAQAKAKFDRHALMIRFVKRHYKGLYAMHQWVESINKERAERLEAASGS</sequence>
<dbReference type="Proteomes" id="UP000282311">
    <property type="component" value="Unassembled WGS sequence"/>
</dbReference>
<dbReference type="AlphaFoldDB" id="A0A3B0C2N8"/>
<protein>
    <submittedName>
        <fullName evidence="1">Uncharacterized protein</fullName>
    </submittedName>
</protein>
<evidence type="ECO:0000313" key="2">
    <source>
        <dbReference type="Proteomes" id="UP000282311"/>
    </source>
</evidence>
<comment type="caution">
    <text evidence="1">The sequence shown here is derived from an EMBL/GenBank/DDBJ whole genome shotgun (WGS) entry which is preliminary data.</text>
</comment>
<reference evidence="1 2" key="1">
    <citation type="journal article" date="2007" name="Int. J. Syst. Evol. Microbiol.">
        <title>Paenibacillus ginsengarvi sp. nov., isolated from soil from ginseng cultivation.</title>
        <authorList>
            <person name="Yoon M.H."/>
            <person name="Ten L.N."/>
            <person name="Im W.T."/>
        </authorList>
    </citation>
    <scope>NUCLEOTIDE SEQUENCE [LARGE SCALE GENOMIC DNA]</scope>
    <source>
        <strain evidence="1 2">KCTC 13059</strain>
    </source>
</reference>